<dbReference type="KEGG" id="hmg:100197674"/>
<reference evidence="5" key="1">
    <citation type="journal article" date="2013" name="Genome Biol. Evol.">
        <title>Punctuated emergences of genetic and phenotypic innovations in eumetazoan, bilaterian, euteleostome, and hominidae ancestors.</title>
        <authorList>
            <person name="Wenger Y."/>
            <person name="Galliot B."/>
        </authorList>
    </citation>
    <scope>NUCLEOTIDE SEQUENCE</scope>
    <source>
        <tissue evidence="5">Whole animals</tissue>
    </source>
</reference>
<dbReference type="OrthoDB" id="10250441at2759"/>
<evidence type="ECO:0000313" key="5">
    <source>
        <dbReference type="EMBL" id="CDG67145.1"/>
    </source>
</evidence>
<dbReference type="EMBL" id="HAAD01000913">
    <property type="protein sequence ID" value="CDG67145.1"/>
    <property type="molecule type" value="mRNA"/>
</dbReference>
<dbReference type="Pfam" id="PF01920">
    <property type="entry name" value="Prefoldin_2"/>
    <property type="match status" value="1"/>
</dbReference>
<dbReference type="PANTHER" id="PTHR21100">
    <property type="entry name" value="PREFOLDIN SUBUNIT 4"/>
    <property type="match status" value="1"/>
</dbReference>
<comment type="function">
    <text evidence="3">Binds specifically to cytosolic chaperonin (c-CPN) and transfers target proteins to it. Binds to nascent polypeptide chain and promotes folding in an environment in which there are many competing pathways for nonnative proteins.</text>
</comment>
<keyword evidence="4" id="KW-0175">Coiled coil</keyword>
<accession>T2M5G5</accession>
<dbReference type="AlphaFoldDB" id="T2M5G5"/>
<dbReference type="GO" id="GO:0051082">
    <property type="term" value="F:unfolded protein binding"/>
    <property type="evidence" value="ECO:0007669"/>
    <property type="project" value="InterPro"/>
</dbReference>
<dbReference type="GO" id="GO:0005737">
    <property type="term" value="C:cytoplasm"/>
    <property type="evidence" value="ECO:0007669"/>
    <property type="project" value="TreeGrafter"/>
</dbReference>
<dbReference type="InterPro" id="IPR002777">
    <property type="entry name" value="PFD_beta-like"/>
</dbReference>
<comment type="subunit">
    <text evidence="3">Heterohexamer of two PFD-alpha type and four PFD-beta type subunits.</text>
</comment>
<gene>
    <name evidence="5" type="primary">PFDN4</name>
</gene>
<dbReference type="GO" id="GO:0006457">
    <property type="term" value="P:protein folding"/>
    <property type="evidence" value="ECO:0007669"/>
    <property type="project" value="UniProtKB-UniRule"/>
</dbReference>
<dbReference type="InterPro" id="IPR016661">
    <property type="entry name" value="PFDN4"/>
</dbReference>
<feature type="coiled-coil region" evidence="4">
    <location>
        <begin position="92"/>
        <end position="119"/>
    </location>
</feature>
<organism evidence="5">
    <name type="scientific">Hydra vulgaris</name>
    <name type="common">Hydra</name>
    <name type="synonym">Hydra attenuata</name>
    <dbReference type="NCBI Taxonomy" id="6087"/>
    <lineage>
        <taxon>Eukaryota</taxon>
        <taxon>Metazoa</taxon>
        <taxon>Cnidaria</taxon>
        <taxon>Hydrozoa</taxon>
        <taxon>Hydroidolina</taxon>
        <taxon>Anthoathecata</taxon>
        <taxon>Aplanulata</taxon>
        <taxon>Hydridae</taxon>
        <taxon>Hydra</taxon>
    </lineage>
</organism>
<dbReference type="Gene3D" id="1.10.287.370">
    <property type="match status" value="1"/>
</dbReference>
<protein>
    <recommendedName>
        <fullName evidence="3">Prefoldin subunit 4</fullName>
    </recommendedName>
</protein>
<evidence type="ECO:0000256" key="4">
    <source>
        <dbReference type="SAM" id="Coils"/>
    </source>
</evidence>
<dbReference type="PIRSF" id="PIRSF016477">
    <property type="entry name" value="Prefoldin_subunit_4"/>
    <property type="match status" value="1"/>
</dbReference>
<dbReference type="GO" id="GO:0016272">
    <property type="term" value="C:prefoldin complex"/>
    <property type="evidence" value="ECO:0007669"/>
    <property type="project" value="UniProtKB-UniRule"/>
</dbReference>
<dbReference type="PANTHER" id="PTHR21100:SF9">
    <property type="entry name" value="PREFOLDIN SUBUNIT 4"/>
    <property type="match status" value="1"/>
</dbReference>
<sequence>MASPAVIGKSKLNEDVEITQEDQKMINDFANKNSKHNEIKALILSNKKQLQNYEDAGDEIMLNDDESVSVYIGETFFKMSKDEAQAFIDEGKESIEKEIKILAEKAEAYAMELKDLKIKLYAKFGTNINLEEEEDS</sequence>
<name>T2M5G5_HYDVU</name>
<keyword evidence="2 3" id="KW-0143">Chaperone</keyword>
<evidence type="ECO:0000256" key="3">
    <source>
        <dbReference type="PIRNR" id="PIRNR016477"/>
    </source>
</evidence>
<dbReference type="OMA" id="KFGRAIN"/>
<evidence type="ECO:0000256" key="2">
    <source>
        <dbReference type="ARBA" id="ARBA00023186"/>
    </source>
</evidence>
<dbReference type="InterPro" id="IPR009053">
    <property type="entry name" value="Prefoldin"/>
</dbReference>
<evidence type="ECO:0000256" key="1">
    <source>
        <dbReference type="ARBA" id="ARBA00008045"/>
    </source>
</evidence>
<dbReference type="SUPFAM" id="SSF46579">
    <property type="entry name" value="Prefoldin"/>
    <property type="match status" value="1"/>
</dbReference>
<proteinExistence type="evidence at transcript level"/>
<comment type="similarity">
    <text evidence="1 3">Belongs to the prefoldin subunit beta family.</text>
</comment>
<dbReference type="CDD" id="cd23165">
    <property type="entry name" value="Prefoldin_4"/>
    <property type="match status" value="1"/>
</dbReference>